<dbReference type="SMART" id="SM00212">
    <property type="entry name" value="UBCc"/>
    <property type="match status" value="1"/>
</dbReference>
<dbReference type="SUPFAM" id="SSF54495">
    <property type="entry name" value="UBC-like"/>
    <property type="match status" value="1"/>
</dbReference>
<feature type="non-terminal residue" evidence="2">
    <location>
        <position position="154"/>
    </location>
</feature>
<protein>
    <submittedName>
        <fullName evidence="2">Ubiquitin-conjugating enzyme/RWD-like protein</fullName>
    </submittedName>
</protein>
<dbReference type="PANTHER" id="PTHR24068">
    <property type="entry name" value="UBIQUITIN-CONJUGATING ENZYME E2"/>
    <property type="match status" value="1"/>
</dbReference>
<evidence type="ECO:0000259" key="1">
    <source>
        <dbReference type="PROSITE" id="PS50127"/>
    </source>
</evidence>
<gene>
    <name evidence="2" type="ORF">FB567DRAFT_429349</name>
</gene>
<evidence type="ECO:0000313" key="2">
    <source>
        <dbReference type="EMBL" id="KAH7074061.1"/>
    </source>
</evidence>
<keyword evidence="3" id="KW-1185">Reference proteome</keyword>
<dbReference type="InterPro" id="IPR016135">
    <property type="entry name" value="UBQ-conjugating_enzyme/RWD"/>
</dbReference>
<dbReference type="Gene3D" id="3.10.110.10">
    <property type="entry name" value="Ubiquitin Conjugating Enzyme"/>
    <property type="match status" value="1"/>
</dbReference>
<accession>A0A8K0QXG2</accession>
<name>A0A8K0QXG2_9PLEO</name>
<organism evidence="2 3">
    <name type="scientific">Paraphoma chrysanthemicola</name>
    <dbReference type="NCBI Taxonomy" id="798071"/>
    <lineage>
        <taxon>Eukaryota</taxon>
        <taxon>Fungi</taxon>
        <taxon>Dikarya</taxon>
        <taxon>Ascomycota</taxon>
        <taxon>Pezizomycotina</taxon>
        <taxon>Dothideomycetes</taxon>
        <taxon>Pleosporomycetidae</taxon>
        <taxon>Pleosporales</taxon>
        <taxon>Pleosporineae</taxon>
        <taxon>Phaeosphaeriaceae</taxon>
        <taxon>Paraphoma</taxon>
    </lineage>
</organism>
<evidence type="ECO:0000313" key="3">
    <source>
        <dbReference type="Proteomes" id="UP000813461"/>
    </source>
</evidence>
<reference evidence="2" key="1">
    <citation type="journal article" date="2021" name="Nat. Commun.">
        <title>Genetic determinants of endophytism in the Arabidopsis root mycobiome.</title>
        <authorList>
            <person name="Mesny F."/>
            <person name="Miyauchi S."/>
            <person name="Thiergart T."/>
            <person name="Pickel B."/>
            <person name="Atanasova L."/>
            <person name="Karlsson M."/>
            <person name="Huettel B."/>
            <person name="Barry K.W."/>
            <person name="Haridas S."/>
            <person name="Chen C."/>
            <person name="Bauer D."/>
            <person name="Andreopoulos W."/>
            <person name="Pangilinan J."/>
            <person name="LaButti K."/>
            <person name="Riley R."/>
            <person name="Lipzen A."/>
            <person name="Clum A."/>
            <person name="Drula E."/>
            <person name="Henrissat B."/>
            <person name="Kohler A."/>
            <person name="Grigoriev I.V."/>
            <person name="Martin F.M."/>
            <person name="Hacquard S."/>
        </authorList>
    </citation>
    <scope>NUCLEOTIDE SEQUENCE</scope>
    <source>
        <strain evidence="2">MPI-SDFR-AT-0120</strain>
    </source>
</reference>
<dbReference type="AlphaFoldDB" id="A0A8K0QXG2"/>
<dbReference type="Proteomes" id="UP000813461">
    <property type="component" value="Unassembled WGS sequence"/>
</dbReference>
<sequence length="154" mass="17508">QAKRRIRKELVAIEREPVDGISLGLVGDDLLEMQATITGPVDSPYEGGIFNIHICVPGSYPLNPPKFTFVTRIFHPNIDAHGNISCNLLSSHWCHALTIDKLLLCIQSQLDDPFGDDRNNPDVECLVPQVAEVYWESREVYEQCVRRWVEKYAM</sequence>
<dbReference type="InterPro" id="IPR000608">
    <property type="entry name" value="UBC"/>
</dbReference>
<dbReference type="OrthoDB" id="7851174at2759"/>
<dbReference type="Pfam" id="PF00179">
    <property type="entry name" value="UQ_con"/>
    <property type="match status" value="1"/>
</dbReference>
<dbReference type="PROSITE" id="PS50127">
    <property type="entry name" value="UBC_2"/>
    <property type="match status" value="1"/>
</dbReference>
<dbReference type="EMBL" id="JAGMVJ010000021">
    <property type="protein sequence ID" value="KAH7074061.1"/>
    <property type="molecule type" value="Genomic_DNA"/>
</dbReference>
<proteinExistence type="predicted"/>
<comment type="caution">
    <text evidence="2">The sequence shown here is derived from an EMBL/GenBank/DDBJ whole genome shotgun (WGS) entry which is preliminary data.</text>
</comment>
<feature type="non-terminal residue" evidence="2">
    <location>
        <position position="1"/>
    </location>
</feature>
<feature type="domain" description="UBC core" evidence="1">
    <location>
        <begin position="1"/>
        <end position="154"/>
    </location>
</feature>